<accession>A0ABQ3XTG7</accession>
<dbReference type="InterPro" id="IPR001387">
    <property type="entry name" value="Cro/C1-type_HTH"/>
</dbReference>
<dbReference type="Proteomes" id="UP000612282">
    <property type="component" value="Unassembled WGS sequence"/>
</dbReference>
<protein>
    <recommendedName>
        <fullName evidence="1">HTH cro/C1-type domain-containing protein</fullName>
    </recommendedName>
</protein>
<organism evidence="2 3">
    <name type="scientific">Actinoplanes couchii</name>
    <dbReference type="NCBI Taxonomy" id="403638"/>
    <lineage>
        <taxon>Bacteria</taxon>
        <taxon>Bacillati</taxon>
        <taxon>Actinomycetota</taxon>
        <taxon>Actinomycetes</taxon>
        <taxon>Micromonosporales</taxon>
        <taxon>Micromonosporaceae</taxon>
        <taxon>Actinoplanes</taxon>
    </lineage>
</organism>
<sequence>MASRRSLLIRRREELGLSQEQLATRIQTDRTTVGRIERGETSPQPHTRKQLSDALQVSPERLTDLLTIDSSKQDLNSPAPPISGGVVAEIHATGATDMYRRNLLRLLSVAATMALLPPHDDLGTAEGIWRSRDTDQLRQLTDSLWQTYGLATNKQLAYPLVEDQLRWLITAIGETRSEAERRTLCVIASELFQLAGEILFDGNFYTDALASYGHAASAAKEGRAYDQWACALVRHGFVSIYDHQYQEASNILDAAVRIADRGDSQLPTRHWVAVVKAQVSASMNDISGCETAFESAQRVTGQRNLMIPGGWLRFDARHLLRSGSGWGWWGQSGPGEVSVDQVVAVLHAFEPVLHRCGESGDGADGVVGQAAFHRRPDLLDRVEFGA</sequence>
<name>A0ABQ3XTG7_9ACTN</name>
<comment type="caution">
    <text evidence="2">The sequence shown here is derived from an EMBL/GenBank/DDBJ whole genome shotgun (WGS) entry which is preliminary data.</text>
</comment>
<feature type="domain" description="HTH cro/C1-type" evidence="1">
    <location>
        <begin position="8"/>
        <end position="62"/>
    </location>
</feature>
<dbReference type="InterPro" id="IPR011990">
    <property type="entry name" value="TPR-like_helical_dom_sf"/>
</dbReference>
<dbReference type="PROSITE" id="PS50943">
    <property type="entry name" value="HTH_CROC1"/>
    <property type="match status" value="1"/>
</dbReference>
<proteinExistence type="predicted"/>
<dbReference type="SUPFAM" id="SSF47413">
    <property type="entry name" value="lambda repressor-like DNA-binding domains"/>
    <property type="match status" value="1"/>
</dbReference>
<gene>
    <name evidence="2" type="ORF">Aco03nite_102160</name>
</gene>
<dbReference type="SUPFAM" id="SSF48452">
    <property type="entry name" value="TPR-like"/>
    <property type="match status" value="1"/>
</dbReference>
<evidence type="ECO:0000259" key="1">
    <source>
        <dbReference type="PROSITE" id="PS50943"/>
    </source>
</evidence>
<dbReference type="RefSeq" id="WP_239146118.1">
    <property type="nucleotide sequence ID" value="NZ_BAAAQE010000100.1"/>
</dbReference>
<keyword evidence="3" id="KW-1185">Reference proteome</keyword>
<dbReference type="SMART" id="SM00530">
    <property type="entry name" value="HTH_XRE"/>
    <property type="match status" value="1"/>
</dbReference>
<evidence type="ECO:0000313" key="2">
    <source>
        <dbReference type="EMBL" id="GID61812.1"/>
    </source>
</evidence>
<dbReference type="CDD" id="cd00093">
    <property type="entry name" value="HTH_XRE"/>
    <property type="match status" value="1"/>
</dbReference>
<dbReference type="Gene3D" id="1.10.260.40">
    <property type="entry name" value="lambda repressor-like DNA-binding domains"/>
    <property type="match status" value="1"/>
</dbReference>
<dbReference type="EMBL" id="BOMG01000139">
    <property type="protein sequence ID" value="GID61812.1"/>
    <property type="molecule type" value="Genomic_DNA"/>
</dbReference>
<dbReference type="Pfam" id="PF01381">
    <property type="entry name" value="HTH_3"/>
    <property type="match status" value="1"/>
</dbReference>
<evidence type="ECO:0000313" key="3">
    <source>
        <dbReference type="Proteomes" id="UP000612282"/>
    </source>
</evidence>
<reference evidence="2 3" key="1">
    <citation type="submission" date="2021-01" db="EMBL/GenBank/DDBJ databases">
        <title>Whole genome shotgun sequence of Actinoplanes couchii NBRC 106145.</title>
        <authorList>
            <person name="Komaki H."/>
            <person name="Tamura T."/>
        </authorList>
    </citation>
    <scope>NUCLEOTIDE SEQUENCE [LARGE SCALE GENOMIC DNA]</scope>
    <source>
        <strain evidence="2 3">NBRC 106145</strain>
    </source>
</reference>
<dbReference type="InterPro" id="IPR010982">
    <property type="entry name" value="Lambda_DNA-bd_dom_sf"/>
</dbReference>